<protein>
    <submittedName>
        <fullName evidence="2">N-acetylneuraminate synthase</fullName>
        <ecNumber evidence="2">2.5.1.56</ecNumber>
    </submittedName>
</protein>
<dbReference type="Gene3D" id="3.90.1210.10">
    <property type="entry name" value="Antifreeze-like/N-acetylneuraminic acid synthase C-terminal domain"/>
    <property type="match status" value="1"/>
</dbReference>
<name>A0ABR8MXK1_9BACL</name>
<dbReference type="Gene3D" id="3.20.20.70">
    <property type="entry name" value="Aldolase class I"/>
    <property type="match status" value="1"/>
</dbReference>
<dbReference type="InterPro" id="IPR051690">
    <property type="entry name" value="PseI-like"/>
</dbReference>
<dbReference type="InterPro" id="IPR013974">
    <property type="entry name" value="SAF"/>
</dbReference>
<proteinExistence type="predicted"/>
<dbReference type="InterPro" id="IPR020007">
    <property type="entry name" value="NeuB/NeuA"/>
</dbReference>
<dbReference type="SUPFAM" id="SSF51569">
    <property type="entry name" value="Aldolase"/>
    <property type="match status" value="1"/>
</dbReference>
<evidence type="ECO:0000313" key="2">
    <source>
        <dbReference type="EMBL" id="MBD3920698.1"/>
    </source>
</evidence>
<dbReference type="EC" id="2.5.1.56" evidence="2"/>
<dbReference type="InterPro" id="IPR057736">
    <property type="entry name" value="SAF_PseI/NeuA/NeuB"/>
</dbReference>
<comment type="caution">
    <text evidence="2">The sequence shown here is derived from an EMBL/GenBank/DDBJ whole genome shotgun (WGS) entry which is preliminary data.</text>
</comment>
<dbReference type="Pfam" id="PF03102">
    <property type="entry name" value="NeuB"/>
    <property type="match status" value="1"/>
</dbReference>
<evidence type="ECO:0000313" key="3">
    <source>
        <dbReference type="Proteomes" id="UP000609346"/>
    </source>
</evidence>
<dbReference type="InterPro" id="IPR013785">
    <property type="entry name" value="Aldolase_TIM"/>
</dbReference>
<keyword evidence="2" id="KW-0808">Transferase</keyword>
<organism evidence="2 3">
    <name type="scientific">Paenibacillus terricola</name>
    <dbReference type="NCBI Taxonomy" id="2763503"/>
    <lineage>
        <taxon>Bacteria</taxon>
        <taxon>Bacillati</taxon>
        <taxon>Bacillota</taxon>
        <taxon>Bacilli</taxon>
        <taxon>Bacillales</taxon>
        <taxon>Paenibacillaceae</taxon>
        <taxon>Paenibacillus</taxon>
    </lineage>
</organism>
<dbReference type="NCBIfam" id="TIGR03569">
    <property type="entry name" value="NeuB_NnaB"/>
    <property type="match status" value="1"/>
</dbReference>
<dbReference type="InterPro" id="IPR006190">
    <property type="entry name" value="SAF_AFP_Neu5Ac"/>
</dbReference>
<dbReference type="Proteomes" id="UP000609346">
    <property type="component" value="Unassembled WGS sequence"/>
</dbReference>
<evidence type="ECO:0000259" key="1">
    <source>
        <dbReference type="PROSITE" id="PS50844"/>
    </source>
</evidence>
<dbReference type="PANTHER" id="PTHR42966">
    <property type="entry name" value="N-ACETYLNEURAMINATE SYNTHASE"/>
    <property type="match status" value="1"/>
</dbReference>
<dbReference type="EMBL" id="JACXZA010000004">
    <property type="protein sequence ID" value="MBD3920698.1"/>
    <property type="molecule type" value="Genomic_DNA"/>
</dbReference>
<reference evidence="2 3" key="1">
    <citation type="submission" date="2020-09" db="EMBL/GenBank/DDBJ databases">
        <title>Paenibacillus sp. strain PR3 16S rRNA gene Genome sequencing and assembly.</title>
        <authorList>
            <person name="Kim J."/>
        </authorList>
    </citation>
    <scope>NUCLEOTIDE SEQUENCE [LARGE SCALE GENOMIC DNA]</scope>
    <source>
        <strain evidence="2 3">PR3</strain>
    </source>
</reference>
<accession>A0ABR8MXK1</accession>
<dbReference type="SUPFAM" id="SSF51269">
    <property type="entry name" value="AFP III-like domain"/>
    <property type="match status" value="1"/>
</dbReference>
<dbReference type="InterPro" id="IPR036732">
    <property type="entry name" value="AFP_Neu5c_C_sf"/>
</dbReference>
<dbReference type="Pfam" id="PF08666">
    <property type="entry name" value="SAF"/>
    <property type="match status" value="1"/>
</dbReference>
<dbReference type="PANTHER" id="PTHR42966:SF1">
    <property type="entry name" value="SIALIC ACID SYNTHASE"/>
    <property type="match status" value="1"/>
</dbReference>
<keyword evidence="3" id="KW-1185">Reference proteome</keyword>
<dbReference type="RefSeq" id="WP_191205171.1">
    <property type="nucleotide sequence ID" value="NZ_JACXZA010000004.1"/>
</dbReference>
<feature type="domain" description="AFP-like" evidence="1">
    <location>
        <begin position="306"/>
        <end position="357"/>
    </location>
</feature>
<gene>
    <name evidence="2" type="primary">neuB</name>
    <name evidence="2" type="ORF">H8B09_18175</name>
</gene>
<dbReference type="PROSITE" id="PS50844">
    <property type="entry name" value="AFP_LIKE"/>
    <property type="match status" value="1"/>
</dbReference>
<dbReference type="GO" id="GO:0050462">
    <property type="term" value="F:N-acetylneuraminate synthase activity"/>
    <property type="evidence" value="ECO:0007669"/>
    <property type="project" value="UniProtKB-EC"/>
</dbReference>
<dbReference type="InterPro" id="IPR013132">
    <property type="entry name" value="PseI/NeuA/B-like_N"/>
</dbReference>
<dbReference type="CDD" id="cd11615">
    <property type="entry name" value="SAF_NeuB_like"/>
    <property type="match status" value="1"/>
</dbReference>
<sequence length="357" mass="39184">MTQKVYVIAEAGVNHNGSLEIAKQLVHAAAQAGADVVKFQTFQADALVSKNAPKAEYQKRTTNNDDSQLRMLERLQLSESDHIELIEECERVGIRFLSTPFDMPSLALLTERFQMSELKISSGDLTNLPLLYHAARKGVKLIISSGMSSLGDIEEALGAIAYGYVGGDKPSATQFREAYFSEEGQVVLRENVSLLHCTTEYPTPAEDVHLNKMKTLMQAFQLNTGYSDHTIGTEVPVAAVALGATIIEKHFTLDQSMEGPDHQASMEPDELAGMIQQIRNVEKALGSSVKIPAASEQRNKKPARKSVVAALPIAQGECITEKHLTIKRPGNGLPPSQYWELIGTVAKRHYEPDELID</sequence>